<keyword evidence="2" id="KW-1185">Reference proteome</keyword>
<proteinExistence type="predicted"/>
<evidence type="ECO:0000313" key="2">
    <source>
        <dbReference type="Proteomes" id="UP000315295"/>
    </source>
</evidence>
<name>A0A540KLW0_MALBA</name>
<dbReference type="PANTHER" id="PTHR31050:SF3">
    <property type="entry name" value="OS08G0412800 PROTEIN"/>
    <property type="match status" value="1"/>
</dbReference>
<organism evidence="1 2">
    <name type="scientific">Malus baccata</name>
    <name type="common">Siberian crab apple</name>
    <name type="synonym">Pyrus baccata</name>
    <dbReference type="NCBI Taxonomy" id="106549"/>
    <lineage>
        <taxon>Eukaryota</taxon>
        <taxon>Viridiplantae</taxon>
        <taxon>Streptophyta</taxon>
        <taxon>Embryophyta</taxon>
        <taxon>Tracheophyta</taxon>
        <taxon>Spermatophyta</taxon>
        <taxon>Magnoliopsida</taxon>
        <taxon>eudicotyledons</taxon>
        <taxon>Gunneridae</taxon>
        <taxon>Pentapetalae</taxon>
        <taxon>rosids</taxon>
        <taxon>fabids</taxon>
        <taxon>Rosales</taxon>
        <taxon>Rosaceae</taxon>
        <taxon>Amygdaloideae</taxon>
        <taxon>Maleae</taxon>
        <taxon>Malus</taxon>
    </lineage>
</organism>
<dbReference type="PANTHER" id="PTHR31050">
    <property type="entry name" value="OS08G0413200 PROTEIN"/>
    <property type="match status" value="1"/>
</dbReference>
<sequence>MSLVFPILHWSLGPNSGILVVKDEETTCCFELSNIDLIKELPFLQNKSLELYYATWFYPNRDLQFHGVFFIPVLGPYGKDEGEGYTSANEDSMDMETCRFDRCTNDAHSSLD</sequence>
<accession>A0A540KLW0</accession>
<dbReference type="AlphaFoldDB" id="A0A540KLW0"/>
<gene>
    <name evidence="1" type="ORF">C1H46_039249</name>
</gene>
<comment type="caution">
    <text evidence="1">The sequence shown here is derived from an EMBL/GenBank/DDBJ whole genome shotgun (WGS) entry which is preliminary data.</text>
</comment>
<dbReference type="InterPro" id="IPR010683">
    <property type="entry name" value="DUF1262"/>
</dbReference>
<evidence type="ECO:0000313" key="1">
    <source>
        <dbReference type="EMBL" id="TQD75208.1"/>
    </source>
</evidence>
<dbReference type="EMBL" id="VIEB01001119">
    <property type="protein sequence ID" value="TQD75208.1"/>
    <property type="molecule type" value="Genomic_DNA"/>
</dbReference>
<dbReference type="Proteomes" id="UP000315295">
    <property type="component" value="Unassembled WGS sequence"/>
</dbReference>
<reference evidence="1 2" key="1">
    <citation type="journal article" date="2019" name="G3 (Bethesda)">
        <title>Sequencing of a Wild Apple (Malus baccata) Genome Unravels the Differences Between Cultivated and Wild Apple Species Regarding Disease Resistance and Cold Tolerance.</title>
        <authorList>
            <person name="Chen X."/>
        </authorList>
    </citation>
    <scope>NUCLEOTIDE SEQUENCE [LARGE SCALE GENOMIC DNA]</scope>
    <source>
        <strain evidence="2">cv. Shandingzi</strain>
        <tissue evidence="1">Leaves</tissue>
    </source>
</reference>
<dbReference type="Pfam" id="PF06880">
    <property type="entry name" value="DUF1262"/>
    <property type="match status" value="1"/>
</dbReference>
<protein>
    <submittedName>
        <fullName evidence="1">Uncharacterized protein</fullName>
    </submittedName>
</protein>